<dbReference type="STRING" id="420998.JDO7802_00991"/>
<evidence type="ECO:0000256" key="1">
    <source>
        <dbReference type="ARBA" id="ARBA00023015"/>
    </source>
</evidence>
<dbReference type="InterPro" id="IPR005143">
    <property type="entry name" value="TF_LuxR_autoind-bd_dom"/>
</dbReference>
<dbReference type="PANTHER" id="PTHR44688:SF16">
    <property type="entry name" value="DNA-BINDING TRANSCRIPTIONAL ACTIVATOR DEVR_DOSR"/>
    <property type="match status" value="1"/>
</dbReference>
<feature type="domain" description="HTH luxR-type" evidence="4">
    <location>
        <begin position="167"/>
        <end position="232"/>
    </location>
</feature>
<keyword evidence="3" id="KW-0804">Transcription</keyword>
<keyword evidence="2" id="KW-0238">DNA-binding</keyword>
<dbReference type="InterPro" id="IPR000792">
    <property type="entry name" value="Tscrpt_reg_LuxR_C"/>
</dbReference>
<protein>
    <submittedName>
        <fullName evidence="5">Putative transcriptional activator protein TraR</fullName>
    </submittedName>
</protein>
<keyword evidence="1" id="KW-0805">Transcription regulation</keyword>
<proteinExistence type="predicted"/>
<dbReference type="Pfam" id="PF00196">
    <property type="entry name" value="GerE"/>
    <property type="match status" value="1"/>
</dbReference>
<dbReference type="Proteomes" id="UP000049222">
    <property type="component" value="Unassembled WGS sequence"/>
</dbReference>
<dbReference type="GO" id="GO:0006355">
    <property type="term" value="P:regulation of DNA-templated transcription"/>
    <property type="evidence" value="ECO:0007669"/>
    <property type="project" value="InterPro"/>
</dbReference>
<dbReference type="SUPFAM" id="SSF46894">
    <property type="entry name" value="C-terminal effector domain of the bipartite response regulators"/>
    <property type="match status" value="1"/>
</dbReference>
<dbReference type="InterPro" id="IPR036693">
    <property type="entry name" value="TF_LuxR_autoind-bd_dom_sf"/>
</dbReference>
<dbReference type="RefSeq" id="WP_055083242.1">
    <property type="nucleotide sequence ID" value="NZ_CXSU01000011.1"/>
</dbReference>
<dbReference type="PROSITE" id="PS50043">
    <property type="entry name" value="HTH_LUXR_2"/>
    <property type="match status" value="1"/>
</dbReference>
<dbReference type="SMART" id="SM00421">
    <property type="entry name" value="HTH_LUXR"/>
    <property type="match status" value="1"/>
</dbReference>
<evidence type="ECO:0000256" key="3">
    <source>
        <dbReference type="ARBA" id="ARBA00023163"/>
    </source>
</evidence>
<reference evidence="5 6" key="1">
    <citation type="submission" date="2015-07" db="EMBL/GenBank/DDBJ databases">
        <authorList>
            <person name="Noorani M."/>
        </authorList>
    </citation>
    <scope>NUCLEOTIDE SEQUENCE [LARGE SCALE GENOMIC DNA]</scope>
    <source>
        <strain evidence="5 6">CECT 7802</strain>
    </source>
</reference>
<dbReference type="Pfam" id="PF03472">
    <property type="entry name" value="Autoind_bind"/>
    <property type="match status" value="1"/>
</dbReference>
<organism evidence="5 6">
    <name type="scientific">Jannaschia donghaensis</name>
    <dbReference type="NCBI Taxonomy" id="420998"/>
    <lineage>
        <taxon>Bacteria</taxon>
        <taxon>Pseudomonadati</taxon>
        <taxon>Pseudomonadota</taxon>
        <taxon>Alphaproteobacteria</taxon>
        <taxon>Rhodobacterales</taxon>
        <taxon>Roseobacteraceae</taxon>
        <taxon>Jannaschia</taxon>
    </lineage>
</organism>
<dbReference type="PANTHER" id="PTHR44688">
    <property type="entry name" value="DNA-BINDING TRANSCRIPTIONAL ACTIVATOR DEVR_DOSR"/>
    <property type="match status" value="1"/>
</dbReference>
<dbReference type="AlphaFoldDB" id="A0A0M6YHJ5"/>
<evidence type="ECO:0000259" key="4">
    <source>
        <dbReference type="PROSITE" id="PS50043"/>
    </source>
</evidence>
<dbReference type="Gene3D" id="1.10.10.10">
    <property type="entry name" value="Winged helix-like DNA-binding domain superfamily/Winged helix DNA-binding domain"/>
    <property type="match status" value="1"/>
</dbReference>
<sequence>MARKLDDLLNRLACAADLKDLQASIFGLRDAYDVEHLVYHSVKSNGAQWGALTYPPGWVDVYTAQRFQTVDPVVLSCFQGFRPVDWKHLDWSGRVARTVLGEGIAHGLGNQGFSLPIRGPSGQFALFTVNHRAGDDTWGRFTKSHLNDLLLAAHYVNERALALEGVELQPRQALSPRETDALTLLAAGRSRSQIAETLKISEHTLRVYIEGARHKLGALNTTHAVANALARGLICL</sequence>
<keyword evidence="6" id="KW-1185">Reference proteome</keyword>
<evidence type="ECO:0000313" key="5">
    <source>
        <dbReference type="EMBL" id="CTQ48983.1"/>
    </source>
</evidence>
<evidence type="ECO:0000256" key="2">
    <source>
        <dbReference type="ARBA" id="ARBA00023125"/>
    </source>
</evidence>
<dbReference type="OrthoDB" id="9803630at2"/>
<evidence type="ECO:0000313" key="6">
    <source>
        <dbReference type="Proteomes" id="UP000049222"/>
    </source>
</evidence>
<gene>
    <name evidence="5" type="primary">traR</name>
    <name evidence="5" type="ORF">JDO7802_00991</name>
</gene>
<dbReference type="GO" id="GO:0003677">
    <property type="term" value="F:DNA binding"/>
    <property type="evidence" value="ECO:0007669"/>
    <property type="project" value="UniProtKB-KW"/>
</dbReference>
<accession>A0A0M6YHJ5</accession>
<dbReference type="CDD" id="cd06170">
    <property type="entry name" value="LuxR_C_like"/>
    <property type="match status" value="1"/>
</dbReference>
<dbReference type="Gene3D" id="3.30.450.80">
    <property type="entry name" value="Transcription factor LuxR-like, autoinducer-binding domain"/>
    <property type="match status" value="1"/>
</dbReference>
<name>A0A0M6YHJ5_9RHOB</name>
<dbReference type="EMBL" id="CXSU01000011">
    <property type="protein sequence ID" value="CTQ48983.1"/>
    <property type="molecule type" value="Genomic_DNA"/>
</dbReference>
<dbReference type="SUPFAM" id="SSF75516">
    <property type="entry name" value="Pheromone-binding domain of LuxR-like quorum-sensing transcription factors"/>
    <property type="match status" value="1"/>
</dbReference>
<dbReference type="PRINTS" id="PR00038">
    <property type="entry name" value="HTHLUXR"/>
</dbReference>
<dbReference type="InterPro" id="IPR036388">
    <property type="entry name" value="WH-like_DNA-bd_sf"/>
</dbReference>
<dbReference type="InterPro" id="IPR016032">
    <property type="entry name" value="Sig_transdc_resp-reg_C-effctor"/>
</dbReference>